<feature type="transmembrane region" description="Helical" evidence="9">
    <location>
        <begin position="414"/>
        <end position="438"/>
    </location>
</feature>
<feature type="transmembrane region" description="Helical" evidence="9">
    <location>
        <begin position="253"/>
        <end position="274"/>
    </location>
</feature>
<feature type="transmembrane region" description="Helical" evidence="9">
    <location>
        <begin position="83"/>
        <end position="106"/>
    </location>
</feature>
<dbReference type="NCBIfam" id="TIGR00879">
    <property type="entry name" value="SP"/>
    <property type="match status" value="1"/>
</dbReference>
<feature type="transmembrane region" description="Helical" evidence="9">
    <location>
        <begin position="387"/>
        <end position="408"/>
    </location>
</feature>
<comment type="similarity">
    <text evidence="7">Belongs to the major facilitator superfamily. Sugar transporter (TC 2.A.1.1) family. Trehalose transporter subfamily.</text>
</comment>
<keyword evidence="3 9" id="KW-0812">Transmembrane</keyword>
<dbReference type="SUPFAM" id="SSF103473">
    <property type="entry name" value="MFS general substrate transporter"/>
    <property type="match status" value="1"/>
</dbReference>
<evidence type="ECO:0000256" key="8">
    <source>
        <dbReference type="RuleBase" id="RU003346"/>
    </source>
</evidence>
<keyword evidence="8" id="KW-0813">Transport</keyword>
<evidence type="ECO:0000256" key="4">
    <source>
        <dbReference type="ARBA" id="ARBA00022989"/>
    </source>
</evidence>
<dbReference type="Pfam" id="PF00083">
    <property type="entry name" value="Sugar_tr"/>
    <property type="match status" value="1"/>
</dbReference>
<feature type="transmembrane region" description="Helical" evidence="9">
    <location>
        <begin position="318"/>
        <end position="339"/>
    </location>
</feature>
<sequence length="455" mass="50211">MINFPGFKGNLYACVLSANMASVAVGTHYSWPSPTLPKLQDPTNSWLLLTDEQGSWIGGMTALGTMFGPFLGGTLVNLVGRRWTLFIATVISIIAWAVVFLSSLVWEIYVGRFLGGLAGGMAFLTVPMYVAEVSEPEVRGALGSLFAFFLVGGFLIEYVFGPYVSFSALIYINFIPSILFFILFSIMPETPYYCLRKKNVSGALASLTWLRSGRSEEDVQNELTTMQSQVNKSMSEKATIMDLVTHRGNRRGMTISCGLFFVQQFSGLNVVLFYAQNIFIMAGTSFSSSVSTIIMGVILFVFRAFAAPLVRRFGMKNVLIWSAVGMTIFQFLLGLYFYLVSKGSNMSSYGWLPILSLVGYILCVTVGFAPIPWAIFAELFPSNVKALASSICASFAWFIAFILTKFFNNVTTDLGAHVAFFIFAFFSLLALLFTIFVVPDTRGMTLQDILDMLNS</sequence>
<dbReference type="InterPro" id="IPR036259">
    <property type="entry name" value="MFS_trans_sf"/>
</dbReference>
<feature type="transmembrane region" description="Helical" evidence="9">
    <location>
        <begin position="351"/>
        <end position="375"/>
    </location>
</feature>
<dbReference type="AlphaFoldDB" id="A0A1B6F7M6"/>
<keyword evidence="5 9" id="KW-0472">Membrane</keyword>
<evidence type="ECO:0000256" key="3">
    <source>
        <dbReference type="ARBA" id="ARBA00022692"/>
    </source>
</evidence>
<evidence type="ECO:0000259" key="10">
    <source>
        <dbReference type="PROSITE" id="PS50850"/>
    </source>
</evidence>
<evidence type="ECO:0000256" key="1">
    <source>
        <dbReference type="ARBA" id="ARBA00004651"/>
    </source>
</evidence>
<evidence type="ECO:0000256" key="9">
    <source>
        <dbReference type="SAM" id="Phobius"/>
    </source>
</evidence>
<dbReference type="PANTHER" id="PTHR48021:SF47">
    <property type="entry name" value="GH17672P"/>
    <property type="match status" value="1"/>
</dbReference>
<dbReference type="CDD" id="cd17358">
    <property type="entry name" value="MFS_GLUT6_8_Class3_like"/>
    <property type="match status" value="1"/>
</dbReference>
<proteinExistence type="inferred from homology"/>
<feature type="transmembrane region" description="Helical" evidence="9">
    <location>
        <begin position="166"/>
        <end position="187"/>
    </location>
</feature>
<feature type="domain" description="Major facilitator superfamily (MFS) profile" evidence="10">
    <location>
        <begin position="1"/>
        <end position="442"/>
    </location>
</feature>
<feature type="transmembrane region" description="Helical" evidence="9">
    <location>
        <begin position="112"/>
        <end position="130"/>
    </location>
</feature>
<dbReference type="InterPro" id="IPR005829">
    <property type="entry name" value="Sugar_transporter_CS"/>
</dbReference>
<dbReference type="InterPro" id="IPR044775">
    <property type="entry name" value="MFS_ERD6/Tret1-like"/>
</dbReference>
<feature type="transmembrane region" description="Helical" evidence="9">
    <location>
        <begin position="142"/>
        <end position="160"/>
    </location>
</feature>
<dbReference type="PROSITE" id="PS50850">
    <property type="entry name" value="MFS"/>
    <property type="match status" value="1"/>
</dbReference>
<dbReference type="PRINTS" id="PR00171">
    <property type="entry name" value="SUGRTRNSPORT"/>
</dbReference>
<dbReference type="InterPro" id="IPR003663">
    <property type="entry name" value="Sugar/inositol_transpt"/>
</dbReference>
<evidence type="ECO:0000313" key="11">
    <source>
        <dbReference type="EMBL" id="JAS46121.1"/>
    </source>
</evidence>
<dbReference type="Gene3D" id="1.20.1250.20">
    <property type="entry name" value="MFS general substrate transporter like domains"/>
    <property type="match status" value="1"/>
</dbReference>
<evidence type="ECO:0000256" key="6">
    <source>
        <dbReference type="ARBA" id="ARBA00023180"/>
    </source>
</evidence>
<comment type="subcellular location">
    <subcellularLocation>
        <location evidence="1">Cell membrane</location>
        <topology evidence="1">Multi-pass membrane protein</topology>
    </subcellularLocation>
</comment>
<dbReference type="GO" id="GO:0051119">
    <property type="term" value="F:sugar transmembrane transporter activity"/>
    <property type="evidence" value="ECO:0007669"/>
    <property type="project" value="InterPro"/>
</dbReference>
<feature type="transmembrane region" description="Helical" evidence="9">
    <location>
        <begin position="56"/>
        <end position="76"/>
    </location>
</feature>
<keyword evidence="2" id="KW-1003">Cell membrane</keyword>
<dbReference type="InterPro" id="IPR005828">
    <property type="entry name" value="MFS_sugar_transport-like"/>
</dbReference>
<evidence type="ECO:0000256" key="5">
    <source>
        <dbReference type="ARBA" id="ARBA00023136"/>
    </source>
</evidence>
<dbReference type="InterPro" id="IPR050549">
    <property type="entry name" value="MFS_Trehalose_Transporter"/>
</dbReference>
<dbReference type="FunFam" id="1.20.1250.20:FF:000055">
    <property type="entry name" value="Facilitated trehalose transporter Tret1-2 homolog"/>
    <property type="match status" value="1"/>
</dbReference>
<dbReference type="PROSITE" id="PS00217">
    <property type="entry name" value="SUGAR_TRANSPORT_2"/>
    <property type="match status" value="1"/>
</dbReference>
<protein>
    <recommendedName>
        <fullName evidence="10">Major facilitator superfamily (MFS) profile domain-containing protein</fullName>
    </recommendedName>
</protein>
<name>A0A1B6F7M6_9HEMI</name>
<keyword evidence="6" id="KW-0325">Glycoprotein</keyword>
<evidence type="ECO:0000256" key="7">
    <source>
        <dbReference type="ARBA" id="ARBA00024348"/>
    </source>
</evidence>
<accession>A0A1B6F7M6</accession>
<keyword evidence="4 9" id="KW-1133">Transmembrane helix</keyword>
<feature type="transmembrane region" description="Helical" evidence="9">
    <location>
        <begin position="286"/>
        <end position="306"/>
    </location>
</feature>
<gene>
    <name evidence="11" type="ORF">g.15304</name>
</gene>
<organism evidence="11">
    <name type="scientific">Cuerna arida</name>
    <dbReference type="NCBI Taxonomy" id="1464854"/>
    <lineage>
        <taxon>Eukaryota</taxon>
        <taxon>Metazoa</taxon>
        <taxon>Ecdysozoa</taxon>
        <taxon>Arthropoda</taxon>
        <taxon>Hexapoda</taxon>
        <taxon>Insecta</taxon>
        <taxon>Pterygota</taxon>
        <taxon>Neoptera</taxon>
        <taxon>Paraneoptera</taxon>
        <taxon>Hemiptera</taxon>
        <taxon>Auchenorrhyncha</taxon>
        <taxon>Membracoidea</taxon>
        <taxon>Cicadellidae</taxon>
        <taxon>Cicadellinae</taxon>
        <taxon>Proconiini</taxon>
        <taxon>Cuerna</taxon>
    </lineage>
</organism>
<dbReference type="GO" id="GO:0005886">
    <property type="term" value="C:plasma membrane"/>
    <property type="evidence" value="ECO:0007669"/>
    <property type="project" value="UniProtKB-SubCell"/>
</dbReference>
<dbReference type="EMBL" id="GECZ01023648">
    <property type="protein sequence ID" value="JAS46121.1"/>
    <property type="molecule type" value="Transcribed_RNA"/>
</dbReference>
<feature type="transmembrane region" description="Helical" evidence="9">
    <location>
        <begin position="12"/>
        <end position="31"/>
    </location>
</feature>
<dbReference type="PANTHER" id="PTHR48021">
    <property type="match status" value="1"/>
</dbReference>
<evidence type="ECO:0000256" key="2">
    <source>
        <dbReference type="ARBA" id="ARBA00022475"/>
    </source>
</evidence>
<dbReference type="InterPro" id="IPR020846">
    <property type="entry name" value="MFS_dom"/>
</dbReference>
<reference evidence="11" key="1">
    <citation type="submission" date="2015-11" db="EMBL/GenBank/DDBJ databases">
        <title>De novo transcriptome assembly of four potential Pierce s Disease insect vectors from Arizona vineyards.</title>
        <authorList>
            <person name="Tassone E.E."/>
        </authorList>
    </citation>
    <scope>NUCLEOTIDE SEQUENCE</scope>
</reference>